<dbReference type="PRINTS" id="PR00081">
    <property type="entry name" value="GDHRDH"/>
</dbReference>
<dbReference type="RefSeq" id="WP_189560747.1">
    <property type="nucleotide sequence ID" value="NZ_BMTE01000012.1"/>
</dbReference>
<dbReference type="InterPro" id="IPR002347">
    <property type="entry name" value="SDR_fam"/>
</dbReference>
<protein>
    <submittedName>
        <fullName evidence="4">Short-chain dehydrogenase</fullName>
    </submittedName>
</protein>
<evidence type="ECO:0000256" key="1">
    <source>
        <dbReference type="ARBA" id="ARBA00006484"/>
    </source>
</evidence>
<dbReference type="PANTHER" id="PTHR43477">
    <property type="entry name" value="DIHYDROANTICAPSIN 7-DEHYDROGENASE"/>
    <property type="match status" value="1"/>
</dbReference>
<evidence type="ECO:0000256" key="2">
    <source>
        <dbReference type="ARBA" id="ARBA00023002"/>
    </source>
</evidence>
<sequence>MDLAYTGKTVVVTAAGRGIGAAVVRTFLAEGARVLGADVEVSAELKESGALTFEGDLTTEEGAALLAERASEEFPDGVDVLVNGVGGLAGMPITGLDGLTEEVWQRGFDLNLNSAVRVTRALLPQLREAVVSVASSVGRWPSQGPYFYASSKAALRAWSKGLADDLGKRGIRVNTVSPGLITTPLWDEYGPRLSKEWGMESFEEFAQEFPAMAHVTAGRWGTPQEVANLIVFLGSPAASYITGADYLIDGGMEKVL</sequence>
<keyword evidence="2" id="KW-0560">Oxidoreductase</keyword>
<dbReference type="InterPro" id="IPR051122">
    <property type="entry name" value="SDR_DHRS6-like"/>
</dbReference>
<dbReference type="Gene3D" id="3.40.50.720">
    <property type="entry name" value="NAD(P)-binding Rossmann-like Domain"/>
    <property type="match status" value="1"/>
</dbReference>
<proteinExistence type="inferred from homology"/>
<comment type="caution">
    <text evidence="4">The sequence shown here is derived from an EMBL/GenBank/DDBJ whole genome shotgun (WGS) entry which is preliminary data.</text>
</comment>
<reference evidence="4" key="2">
    <citation type="submission" date="2020-09" db="EMBL/GenBank/DDBJ databases">
        <authorList>
            <person name="Sun Q."/>
            <person name="Ohkuma M."/>
        </authorList>
    </citation>
    <scope>NUCLEOTIDE SEQUENCE</scope>
    <source>
        <strain evidence="4">JCM 4403</strain>
    </source>
</reference>
<dbReference type="FunFam" id="3.40.50.720:FF:000084">
    <property type="entry name" value="Short-chain dehydrogenase reductase"/>
    <property type="match status" value="1"/>
</dbReference>
<dbReference type="CDD" id="cd05233">
    <property type="entry name" value="SDR_c"/>
    <property type="match status" value="1"/>
</dbReference>
<dbReference type="EMBL" id="BMTU01000013">
    <property type="protein sequence ID" value="GGR00201.1"/>
    <property type="molecule type" value="Genomic_DNA"/>
</dbReference>
<dbReference type="Proteomes" id="UP000656732">
    <property type="component" value="Unassembled WGS sequence"/>
</dbReference>
<keyword evidence="3" id="KW-0520">NAD</keyword>
<dbReference type="SUPFAM" id="SSF51735">
    <property type="entry name" value="NAD(P)-binding Rossmann-fold domains"/>
    <property type="match status" value="1"/>
</dbReference>
<dbReference type="InterPro" id="IPR036291">
    <property type="entry name" value="NAD(P)-bd_dom_sf"/>
</dbReference>
<dbReference type="GO" id="GO:0016491">
    <property type="term" value="F:oxidoreductase activity"/>
    <property type="evidence" value="ECO:0007669"/>
    <property type="project" value="UniProtKB-KW"/>
</dbReference>
<reference evidence="4" key="1">
    <citation type="journal article" date="2014" name="Int. J. Syst. Evol. Microbiol.">
        <title>Complete genome sequence of Corynebacterium casei LMG S-19264T (=DSM 44701T), isolated from a smear-ripened cheese.</title>
        <authorList>
            <consortium name="US DOE Joint Genome Institute (JGI-PGF)"/>
            <person name="Walter F."/>
            <person name="Albersmeier A."/>
            <person name="Kalinowski J."/>
            <person name="Ruckert C."/>
        </authorList>
    </citation>
    <scope>NUCLEOTIDE SEQUENCE</scope>
    <source>
        <strain evidence="4">JCM 4403</strain>
    </source>
</reference>
<gene>
    <name evidence="4" type="ORF">GCM10010280_55350</name>
</gene>
<name>A0A918C1F6_9ACTN</name>
<evidence type="ECO:0000256" key="3">
    <source>
        <dbReference type="ARBA" id="ARBA00023027"/>
    </source>
</evidence>
<dbReference type="PANTHER" id="PTHR43477:SF4">
    <property type="entry name" value="DEHYDROGENASE_REDUCTASE SDR FAMILY MEMBER 6"/>
    <property type="match status" value="1"/>
</dbReference>
<organism evidence="4 5">
    <name type="scientific">Streptomyces pilosus</name>
    <dbReference type="NCBI Taxonomy" id="28893"/>
    <lineage>
        <taxon>Bacteria</taxon>
        <taxon>Bacillati</taxon>
        <taxon>Actinomycetota</taxon>
        <taxon>Actinomycetes</taxon>
        <taxon>Kitasatosporales</taxon>
        <taxon>Streptomycetaceae</taxon>
        <taxon>Streptomyces</taxon>
    </lineage>
</organism>
<comment type="similarity">
    <text evidence="1">Belongs to the short-chain dehydrogenases/reductases (SDR) family.</text>
</comment>
<accession>A0A918C1F6</accession>
<keyword evidence="5" id="KW-1185">Reference proteome</keyword>
<evidence type="ECO:0000313" key="4">
    <source>
        <dbReference type="EMBL" id="GGR00201.1"/>
    </source>
</evidence>
<dbReference type="Pfam" id="PF13561">
    <property type="entry name" value="adh_short_C2"/>
    <property type="match status" value="1"/>
</dbReference>
<evidence type="ECO:0000313" key="5">
    <source>
        <dbReference type="Proteomes" id="UP000656732"/>
    </source>
</evidence>
<dbReference type="AlphaFoldDB" id="A0A918C1F6"/>